<name>A0A382HZY9_9ZZZZ</name>
<dbReference type="PANTHER" id="PTHR42663:SF6">
    <property type="entry name" value="HYDROLASE C777.06C-RELATED"/>
    <property type="match status" value="1"/>
</dbReference>
<dbReference type="SUPFAM" id="SSF56281">
    <property type="entry name" value="Metallo-hydrolase/oxidoreductase"/>
    <property type="match status" value="1"/>
</dbReference>
<gene>
    <name evidence="2" type="ORF">METZ01_LOCUS245722</name>
</gene>
<dbReference type="AlphaFoldDB" id="A0A382HZY9"/>
<evidence type="ECO:0000259" key="1">
    <source>
        <dbReference type="Pfam" id="PF12706"/>
    </source>
</evidence>
<protein>
    <recommendedName>
        <fullName evidence="1">Metallo-beta-lactamase domain-containing protein</fullName>
    </recommendedName>
</protein>
<dbReference type="InterPro" id="IPR001279">
    <property type="entry name" value="Metallo-B-lactamas"/>
</dbReference>
<organism evidence="2">
    <name type="scientific">marine metagenome</name>
    <dbReference type="NCBI Taxonomy" id="408172"/>
    <lineage>
        <taxon>unclassified sequences</taxon>
        <taxon>metagenomes</taxon>
        <taxon>ecological metagenomes</taxon>
    </lineage>
</organism>
<dbReference type="EMBL" id="UINC01064318">
    <property type="protein sequence ID" value="SVB92868.1"/>
    <property type="molecule type" value="Genomic_DNA"/>
</dbReference>
<dbReference type="CDD" id="cd16279">
    <property type="entry name" value="metallo-hydrolase-like_MBL-fold"/>
    <property type="match status" value="1"/>
</dbReference>
<feature type="domain" description="Metallo-beta-lactamase" evidence="1">
    <location>
        <begin position="1"/>
        <end position="180"/>
    </location>
</feature>
<reference evidence="2" key="1">
    <citation type="submission" date="2018-05" db="EMBL/GenBank/DDBJ databases">
        <authorList>
            <person name="Lanie J.A."/>
            <person name="Ng W.-L."/>
            <person name="Kazmierczak K.M."/>
            <person name="Andrzejewski T.M."/>
            <person name="Davidsen T.M."/>
            <person name="Wayne K.J."/>
            <person name="Tettelin H."/>
            <person name="Glass J.I."/>
            <person name="Rusch D."/>
            <person name="Podicherti R."/>
            <person name="Tsui H.-C.T."/>
            <person name="Winkler M.E."/>
        </authorList>
    </citation>
    <scope>NUCLEOTIDE SEQUENCE</scope>
</reference>
<dbReference type="Gene3D" id="3.60.15.10">
    <property type="entry name" value="Ribonuclease Z/Hydroxyacylglutathione hydrolase-like"/>
    <property type="match status" value="1"/>
</dbReference>
<accession>A0A382HZY9</accession>
<proteinExistence type="predicted"/>
<dbReference type="Pfam" id="PF12706">
    <property type="entry name" value="Lactamase_B_2"/>
    <property type="match status" value="1"/>
</dbReference>
<dbReference type="PANTHER" id="PTHR42663">
    <property type="entry name" value="HYDROLASE C777.06C-RELATED-RELATED"/>
    <property type="match status" value="1"/>
</dbReference>
<dbReference type="InterPro" id="IPR036866">
    <property type="entry name" value="RibonucZ/Hydroxyglut_hydro"/>
</dbReference>
<sequence>ILVDTSTDLRQQCLLYGIQEIDTILYTHHHADHVHGIDELRSFNFFNKTVLPVYGNAQTLYHLNKNFSYIFGETEQVGGGIPQLVPKELENKTYLFGDIPVTPLDIQHGKLIINGFLFKDCAYITDCSGIPNSTQEKLKGLKVLILNALGFKPHPTHFNLNQALEAVEALKPERTLLTHINHHFDHEKVARDLPRGVELAVDGMKIDI</sequence>
<evidence type="ECO:0000313" key="2">
    <source>
        <dbReference type="EMBL" id="SVB92868.1"/>
    </source>
</evidence>
<feature type="non-terminal residue" evidence="2">
    <location>
        <position position="1"/>
    </location>
</feature>